<accession>A0ABU0R8M4</accession>
<reference evidence="3 4" key="1">
    <citation type="submission" date="2023-07" db="EMBL/GenBank/DDBJ databases">
        <title>Comparative genomics of wheat-associated soil bacteria to identify genetic determinants of phenazine resistance.</title>
        <authorList>
            <person name="Mouncey N."/>
        </authorList>
    </citation>
    <scope>NUCLEOTIDE SEQUENCE [LARGE SCALE GENOMIC DNA]</scope>
    <source>
        <strain evidence="3 4">V3I3</strain>
    </source>
</reference>
<dbReference type="InterPro" id="IPR055849">
    <property type="entry name" value="DUF7426"/>
</dbReference>
<keyword evidence="4" id="KW-1185">Reference proteome</keyword>
<dbReference type="EMBL" id="JAUSYY010000001">
    <property type="protein sequence ID" value="MDQ0894424.1"/>
    <property type="molecule type" value="Genomic_DNA"/>
</dbReference>
<dbReference type="RefSeq" id="WP_307041662.1">
    <property type="nucleotide sequence ID" value="NZ_JAUSYY010000001.1"/>
</dbReference>
<proteinExistence type="predicted"/>
<gene>
    <name evidence="3" type="ORF">QFZ26_001979</name>
</gene>
<protein>
    <recommendedName>
        <fullName evidence="2">DUF7426 domain-containing protein</fullName>
    </recommendedName>
</protein>
<evidence type="ECO:0000256" key="1">
    <source>
        <dbReference type="SAM" id="MobiDB-lite"/>
    </source>
</evidence>
<name>A0ABU0R8M4_9MICO</name>
<feature type="region of interest" description="Disordered" evidence="1">
    <location>
        <begin position="111"/>
        <end position="133"/>
    </location>
</feature>
<dbReference type="Pfam" id="PF24201">
    <property type="entry name" value="DUF7426"/>
    <property type="match status" value="1"/>
</dbReference>
<comment type="caution">
    <text evidence="3">The sequence shown here is derived from an EMBL/GenBank/DDBJ whole genome shotgun (WGS) entry which is preliminary data.</text>
</comment>
<organism evidence="3 4">
    <name type="scientific">Agromyces ramosus</name>
    <dbReference type="NCBI Taxonomy" id="33879"/>
    <lineage>
        <taxon>Bacteria</taxon>
        <taxon>Bacillati</taxon>
        <taxon>Actinomycetota</taxon>
        <taxon>Actinomycetes</taxon>
        <taxon>Micrococcales</taxon>
        <taxon>Microbacteriaceae</taxon>
        <taxon>Agromyces</taxon>
    </lineage>
</organism>
<dbReference type="Proteomes" id="UP001239083">
    <property type="component" value="Unassembled WGS sequence"/>
</dbReference>
<feature type="domain" description="DUF7426" evidence="2">
    <location>
        <begin position="5"/>
        <end position="131"/>
    </location>
</feature>
<sequence length="133" mass="14423">MTQLREYNEFADGPLEFPIGGKVYTAPEVSIPLGLRLNNIATGEAEQDLPAVELYKLLLGPVWDEMIADGVPLNAAMRAGMVAMNDFQYGREYAVATWEAGLNPKAAAELMASQHGNRASRRSKSTAAARKTP</sequence>
<evidence type="ECO:0000259" key="2">
    <source>
        <dbReference type="Pfam" id="PF24201"/>
    </source>
</evidence>
<evidence type="ECO:0000313" key="3">
    <source>
        <dbReference type="EMBL" id="MDQ0894424.1"/>
    </source>
</evidence>
<evidence type="ECO:0000313" key="4">
    <source>
        <dbReference type="Proteomes" id="UP001239083"/>
    </source>
</evidence>